<protein>
    <recommendedName>
        <fullName evidence="1">Polymerase beta nucleotidyltransferase domain-containing protein</fullName>
    </recommendedName>
</protein>
<accession>A0A1F4R874</accession>
<name>A0A1F4R874_UNCSA</name>
<feature type="domain" description="Polymerase beta nucleotidyltransferase" evidence="1">
    <location>
        <begin position="10"/>
        <end position="102"/>
    </location>
</feature>
<dbReference type="InterPro" id="IPR052548">
    <property type="entry name" value="Type_VII_TA_antitoxin"/>
</dbReference>
<dbReference type="Pfam" id="PF18765">
    <property type="entry name" value="Polbeta"/>
    <property type="match status" value="1"/>
</dbReference>
<dbReference type="CDD" id="cd05403">
    <property type="entry name" value="NT_KNTase_like"/>
    <property type="match status" value="1"/>
</dbReference>
<dbReference type="SUPFAM" id="SSF81301">
    <property type="entry name" value="Nucleotidyltransferase"/>
    <property type="match status" value="1"/>
</dbReference>
<proteinExistence type="predicted"/>
<dbReference type="InterPro" id="IPR043519">
    <property type="entry name" value="NT_sf"/>
</dbReference>
<evidence type="ECO:0000313" key="3">
    <source>
        <dbReference type="Proteomes" id="UP000176938"/>
    </source>
</evidence>
<evidence type="ECO:0000259" key="1">
    <source>
        <dbReference type="Pfam" id="PF18765"/>
    </source>
</evidence>
<dbReference type="Proteomes" id="UP000176938">
    <property type="component" value="Unassembled WGS sequence"/>
</dbReference>
<dbReference type="InterPro" id="IPR041633">
    <property type="entry name" value="Polbeta"/>
</dbReference>
<comment type="caution">
    <text evidence="2">The sequence shown here is derived from an EMBL/GenBank/DDBJ whole genome shotgun (WGS) entry which is preliminary data.</text>
</comment>
<gene>
    <name evidence="2" type="ORF">A3H38_03110</name>
</gene>
<dbReference type="PANTHER" id="PTHR33933">
    <property type="entry name" value="NUCLEOTIDYLTRANSFERASE"/>
    <property type="match status" value="1"/>
</dbReference>
<dbReference type="PANTHER" id="PTHR33933:SF1">
    <property type="entry name" value="PROTEIN ADENYLYLTRANSFERASE MNTA-RELATED"/>
    <property type="match status" value="1"/>
</dbReference>
<dbReference type="AlphaFoldDB" id="A0A1F4R874"/>
<reference evidence="2 3" key="1">
    <citation type="journal article" date="2016" name="Nat. Commun.">
        <title>Thousands of microbial genomes shed light on interconnected biogeochemical processes in an aquifer system.</title>
        <authorList>
            <person name="Anantharaman K."/>
            <person name="Brown C.T."/>
            <person name="Hug L.A."/>
            <person name="Sharon I."/>
            <person name="Castelle C.J."/>
            <person name="Probst A.J."/>
            <person name="Thomas B.C."/>
            <person name="Singh A."/>
            <person name="Wilkins M.J."/>
            <person name="Karaoz U."/>
            <person name="Brodie E.L."/>
            <person name="Williams K.H."/>
            <person name="Hubbard S.S."/>
            <person name="Banfield J.F."/>
        </authorList>
    </citation>
    <scope>NUCLEOTIDE SEQUENCE [LARGE SCALE GENOMIC DNA]</scope>
</reference>
<organism evidence="2 3">
    <name type="scientific">candidate division WOR-1 bacterium RIFCSPLOWO2_02_FULL_46_20</name>
    <dbReference type="NCBI Taxonomy" id="1802567"/>
    <lineage>
        <taxon>Bacteria</taxon>
        <taxon>Bacillati</taxon>
        <taxon>Saganbacteria</taxon>
    </lineage>
</organism>
<dbReference type="EMBL" id="METP01000054">
    <property type="protein sequence ID" value="OGC04350.1"/>
    <property type="molecule type" value="Genomic_DNA"/>
</dbReference>
<sequence>MKDKIITAFINKISAFKDKLLAIYLFGSRARGDEKPYSDYDLLMVMKKRDEAVVDKLYDAVVDVLLETGKVISLKIFKEKDFKRLSAIPTPFMSRVLKEGVKLG</sequence>
<dbReference type="Gene3D" id="3.30.460.10">
    <property type="entry name" value="Beta Polymerase, domain 2"/>
    <property type="match status" value="1"/>
</dbReference>
<evidence type="ECO:0000313" key="2">
    <source>
        <dbReference type="EMBL" id="OGC04350.1"/>
    </source>
</evidence>